<gene>
    <name evidence="4" type="ORF">BO78DRAFT_400874</name>
</gene>
<keyword evidence="1 4" id="KW-0378">Hydrolase</keyword>
<dbReference type="GO" id="GO:0016787">
    <property type="term" value="F:hydrolase activity"/>
    <property type="evidence" value="ECO:0007669"/>
    <property type="project" value="UniProtKB-KW"/>
</dbReference>
<dbReference type="PANTHER" id="PTHR48081:SF8">
    <property type="entry name" value="ALPHA_BETA HYDROLASE FOLD-3 DOMAIN-CONTAINING PROTEIN-RELATED"/>
    <property type="match status" value="1"/>
</dbReference>
<dbReference type="STRING" id="1448318.A0A319DW62"/>
<reference evidence="4 5" key="1">
    <citation type="submission" date="2018-02" db="EMBL/GenBank/DDBJ databases">
        <title>The genomes of Aspergillus section Nigri reveals drivers in fungal speciation.</title>
        <authorList>
            <consortium name="DOE Joint Genome Institute"/>
            <person name="Vesth T.C."/>
            <person name="Nybo J."/>
            <person name="Theobald S."/>
            <person name="Brandl J."/>
            <person name="Frisvad J.C."/>
            <person name="Nielsen K.F."/>
            <person name="Lyhne E.K."/>
            <person name="Kogle M.E."/>
            <person name="Kuo A."/>
            <person name="Riley R."/>
            <person name="Clum A."/>
            <person name="Nolan M."/>
            <person name="Lipzen A."/>
            <person name="Salamov A."/>
            <person name="Henrissat B."/>
            <person name="Wiebenga A."/>
            <person name="De vries R.P."/>
            <person name="Grigoriev I.V."/>
            <person name="Mortensen U.H."/>
            <person name="Andersen M.R."/>
            <person name="Baker S.E."/>
        </authorList>
    </citation>
    <scope>NUCLEOTIDE SEQUENCE [LARGE SCALE GENOMIC DNA]</scope>
    <source>
        <strain evidence="4 5">CBS 121057</strain>
    </source>
</reference>
<keyword evidence="5" id="KW-1185">Reference proteome</keyword>
<evidence type="ECO:0000256" key="1">
    <source>
        <dbReference type="ARBA" id="ARBA00022801"/>
    </source>
</evidence>
<keyword evidence="2" id="KW-1133">Transmembrane helix</keyword>
<dbReference type="InterPro" id="IPR050300">
    <property type="entry name" value="GDXG_lipolytic_enzyme"/>
</dbReference>
<keyword evidence="2" id="KW-0472">Membrane</keyword>
<evidence type="ECO:0000313" key="4">
    <source>
        <dbReference type="EMBL" id="PYI02032.1"/>
    </source>
</evidence>
<organism evidence="4 5">
    <name type="scientific">Aspergillus sclerotiicarbonarius (strain CBS 121057 / IBT 28362)</name>
    <dbReference type="NCBI Taxonomy" id="1448318"/>
    <lineage>
        <taxon>Eukaryota</taxon>
        <taxon>Fungi</taxon>
        <taxon>Dikarya</taxon>
        <taxon>Ascomycota</taxon>
        <taxon>Pezizomycotina</taxon>
        <taxon>Eurotiomycetes</taxon>
        <taxon>Eurotiomycetidae</taxon>
        <taxon>Eurotiales</taxon>
        <taxon>Aspergillaceae</taxon>
        <taxon>Aspergillus</taxon>
        <taxon>Aspergillus subgen. Circumdati</taxon>
    </lineage>
</organism>
<dbReference type="Proteomes" id="UP000248423">
    <property type="component" value="Unassembled WGS sequence"/>
</dbReference>
<sequence length="324" mass="36765">MAFSHRLKCFLRLWLFKCLASVYFFYRWLFRTPSPRNRPTLVKQYPCRPMLKTHIFYPPEYRPGEQRALYINIHGGGFAVADAQVDDPFCAAWAERTGMLVVSLDYRKVPRYPYPVPVYDVAAQVQEVLEDQSLPIDRSRVTIGGFSAGGHLALAVSQLPPLHGLVQAAVVYYPIVDFSHPPPEKMATRPYTDGPRDNLGDTGMGWALEWGIVPVGQNRRDPVLSPCYAKAEDLPPRIYMVAAQWDMLRLETQEMIHRLAGLDGKEDQEEPFDTGAYKWTLAKGCTHGFTHGQGGSPAEKAYRKEFCRDLYRQAHEWLKSGGLA</sequence>
<evidence type="ECO:0000313" key="5">
    <source>
        <dbReference type="Proteomes" id="UP000248423"/>
    </source>
</evidence>
<accession>A0A319DW62</accession>
<protein>
    <submittedName>
        <fullName evidence="4">Alpha/beta-hydrolase</fullName>
    </submittedName>
</protein>
<evidence type="ECO:0000256" key="2">
    <source>
        <dbReference type="SAM" id="Phobius"/>
    </source>
</evidence>
<feature type="domain" description="Alpha/beta hydrolase fold-3" evidence="3">
    <location>
        <begin position="71"/>
        <end position="261"/>
    </location>
</feature>
<dbReference type="SUPFAM" id="SSF53474">
    <property type="entry name" value="alpha/beta-Hydrolases"/>
    <property type="match status" value="1"/>
</dbReference>
<dbReference type="Pfam" id="PF07859">
    <property type="entry name" value="Abhydrolase_3"/>
    <property type="match status" value="1"/>
</dbReference>
<proteinExistence type="predicted"/>
<dbReference type="AlphaFoldDB" id="A0A319DW62"/>
<dbReference type="OrthoDB" id="408631at2759"/>
<dbReference type="VEuPathDB" id="FungiDB:BO78DRAFT_400874"/>
<keyword evidence="2" id="KW-0812">Transmembrane</keyword>
<evidence type="ECO:0000259" key="3">
    <source>
        <dbReference type="Pfam" id="PF07859"/>
    </source>
</evidence>
<name>A0A319DW62_ASPSB</name>
<dbReference type="InterPro" id="IPR013094">
    <property type="entry name" value="AB_hydrolase_3"/>
</dbReference>
<dbReference type="InterPro" id="IPR029058">
    <property type="entry name" value="AB_hydrolase_fold"/>
</dbReference>
<dbReference type="Gene3D" id="3.40.50.1820">
    <property type="entry name" value="alpha/beta hydrolase"/>
    <property type="match status" value="1"/>
</dbReference>
<dbReference type="EMBL" id="KZ826402">
    <property type="protein sequence ID" value="PYI02032.1"/>
    <property type="molecule type" value="Genomic_DNA"/>
</dbReference>
<dbReference type="PANTHER" id="PTHR48081">
    <property type="entry name" value="AB HYDROLASE SUPERFAMILY PROTEIN C4A8.06C"/>
    <property type="match status" value="1"/>
</dbReference>
<feature type="transmembrane region" description="Helical" evidence="2">
    <location>
        <begin position="12"/>
        <end position="30"/>
    </location>
</feature>